<dbReference type="Proteomes" id="UP001153737">
    <property type="component" value="Chromosome 10"/>
</dbReference>
<sequence>MKYSELQIQKDMQEDVLCGNDEEFVTDGVEDEASILEPEVTLLENNEFPGESTLSSTSSTPVSFGHRKSSDQPKISSFTINSKRSTKLDRCLGYFVAVDMQPYNIVENDGFKHLIQTMQPGYVLPSRKTLIEVIIPKMYDTTKLKIKSYIDSASYISFTTDAWTYVASKPFILLTAHLINNDWAIQSAVLNCREMSEDHTAENVCDALKDLLQEWDIPEQKVVGFTTDSGANIVKAINLMKINRVSCFGHTINTPVTKIMDSPDLETIITKIQFAR</sequence>
<evidence type="ECO:0000313" key="2">
    <source>
        <dbReference type="EMBL" id="CAG9814146.1"/>
    </source>
</evidence>
<keyword evidence="3" id="KW-1185">Reference proteome</keyword>
<dbReference type="OrthoDB" id="1607513at2759"/>
<evidence type="ECO:0000313" key="3">
    <source>
        <dbReference type="Proteomes" id="UP001153737"/>
    </source>
</evidence>
<dbReference type="EMBL" id="OU896716">
    <property type="protein sequence ID" value="CAG9814146.1"/>
    <property type="molecule type" value="Genomic_DNA"/>
</dbReference>
<name>A0A9N9X2N3_PHACE</name>
<dbReference type="InterPro" id="IPR012337">
    <property type="entry name" value="RNaseH-like_sf"/>
</dbReference>
<protein>
    <submittedName>
        <fullName evidence="2">Uncharacterized protein</fullName>
    </submittedName>
</protein>
<dbReference type="AlphaFoldDB" id="A0A9N9X2N3"/>
<organism evidence="2 3">
    <name type="scientific">Phaedon cochleariae</name>
    <name type="common">Mustard beetle</name>
    <dbReference type="NCBI Taxonomy" id="80249"/>
    <lineage>
        <taxon>Eukaryota</taxon>
        <taxon>Metazoa</taxon>
        <taxon>Ecdysozoa</taxon>
        <taxon>Arthropoda</taxon>
        <taxon>Hexapoda</taxon>
        <taxon>Insecta</taxon>
        <taxon>Pterygota</taxon>
        <taxon>Neoptera</taxon>
        <taxon>Endopterygota</taxon>
        <taxon>Coleoptera</taxon>
        <taxon>Polyphaga</taxon>
        <taxon>Cucujiformia</taxon>
        <taxon>Chrysomeloidea</taxon>
        <taxon>Chrysomelidae</taxon>
        <taxon>Chrysomelinae</taxon>
        <taxon>Chrysomelini</taxon>
        <taxon>Phaedon</taxon>
    </lineage>
</organism>
<accession>A0A9N9X2N3</accession>
<feature type="region of interest" description="Disordered" evidence="1">
    <location>
        <begin position="48"/>
        <end position="71"/>
    </location>
</feature>
<dbReference type="PANTHER" id="PTHR46481:SF9">
    <property type="entry name" value="ZINC FINGER BED DOMAIN-CONTAINING PROTEIN 1-LIKE"/>
    <property type="match status" value="1"/>
</dbReference>
<proteinExistence type="predicted"/>
<reference evidence="2" key="2">
    <citation type="submission" date="2022-10" db="EMBL/GenBank/DDBJ databases">
        <authorList>
            <consortium name="ENA_rothamsted_submissions"/>
            <consortium name="culmorum"/>
            <person name="King R."/>
        </authorList>
    </citation>
    <scope>NUCLEOTIDE SEQUENCE</scope>
</reference>
<dbReference type="PANTHER" id="PTHR46481">
    <property type="entry name" value="ZINC FINGER BED DOMAIN-CONTAINING PROTEIN 4"/>
    <property type="match status" value="1"/>
</dbReference>
<gene>
    <name evidence="2" type="ORF">PHAECO_LOCUS1878</name>
</gene>
<dbReference type="InterPro" id="IPR052035">
    <property type="entry name" value="ZnF_BED_domain_contain"/>
</dbReference>
<dbReference type="SUPFAM" id="SSF140996">
    <property type="entry name" value="Hermes dimerisation domain"/>
    <property type="match status" value="1"/>
</dbReference>
<reference evidence="2" key="1">
    <citation type="submission" date="2022-01" db="EMBL/GenBank/DDBJ databases">
        <authorList>
            <person name="King R."/>
        </authorList>
    </citation>
    <scope>NUCLEOTIDE SEQUENCE</scope>
</reference>
<dbReference type="SUPFAM" id="SSF53098">
    <property type="entry name" value="Ribonuclease H-like"/>
    <property type="match status" value="1"/>
</dbReference>
<evidence type="ECO:0000256" key="1">
    <source>
        <dbReference type="SAM" id="MobiDB-lite"/>
    </source>
</evidence>